<proteinExistence type="inferred from homology"/>
<feature type="signal peptide" evidence="6">
    <location>
        <begin position="1"/>
        <end position="25"/>
    </location>
</feature>
<dbReference type="InterPro" id="IPR015883">
    <property type="entry name" value="Glyco_hydro_20_cat"/>
</dbReference>
<dbReference type="InterPro" id="IPR017853">
    <property type="entry name" value="GH"/>
</dbReference>
<evidence type="ECO:0000256" key="2">
    <source>
        <dbReference type="ARBA" id="ARBA00022801"/>
    </source>
</evidence>
<evidence type="ECO:0000259" key="8">
    <source>
        <dbReference type="Pfam" id="PF14845"/>
    </source>
</evidence>
<dbReference type="GO" id="GO:0005975">
    <property type="term" value="P:carbohydrate metabolic process"/>
    <property type="evidence" value="ECO:0007669"/>
    <property type="project" value="InterPro"/>
</dbReference>
<accession>A0A917HIS4</accession>
<dbReference type="PANTHER" id="PTHR22600">
    <property type="entry name" value="BETA-HEXOSAMINIDASE"/>
    <property type="match status" value="1"/>
</dbReference>
<dbReference type="Pfam" id="PF14845">
    <property type="entry name" value="Glycohydro_20b2"/>
    <property type="match status" value="1"/>
</dbReference>
<dbReference type="PRINTS" id="PR00738">
    <property type="entry name" value="GLHYDRLASE20"/>
</dbReference>
<feature type="domain" description="Beta-hexosaminidase eukaryotic type N-terminal" evidence="8">
    <location>
        <begin position="38"/>
        <end position="151"/>
    </location>
</feature>
<organism evidence="9 10">
    <name type="scientific">Edaphobacter dinghuensis</name>
    <dbReference type="NCBI Taxonomy" id="1560005"/>
    <lineage>
        <taxon>Bacteria</taxon>
        <taxon>Pseudomonadati</taxon>
        <taxon>Acidobacteriota</taxon>
        <taxon>Terriglobia</taxon>
        <taxon>Terriglobales</taxon>
        <taxon>Acidobacteriaceae</taxon>
        <taxon>Edaphobacter</taxon>
    </lineage>
</organism>
<dbReference type="InterPro" id="IPR025705">
    <property type="entry name" value="Beta_hexosaminidase_sua/sub"/>
</dbReference>
<dbReference type="PANTHER" id="PTHR22600:SF21">
    <property type="entry name" value="BETA-HEXOSAMINIDASE A"/>
    <property type="match status" value="1"/>
</dbReference>
<dbReference type="AlphaFoldDB" id="A0A917HIS4"/>
<dbReference type="GO" id="GO:0004563">
    <property type="term" value="F:beta-N-acetylhexosaminidase activity"/>
    <property type="evidence" value="ECO:0007669"/>
    <property type="project" value="InterPro"/>
</dbReference>
<evidence type="ECO:0000259" key="7">
    <source>
        <dbReference type="Pfam" id="PF00728"/>
    </source>
</evidence>
<dbReference type="SUPFAM" id="SSF51445">
    <property type="entry name" value="(Trans)glycosidases"/>
    <property type="match status" value="1"/>
</dbReference>
<dbReference type="GO" id="GO:0006689">
    <property type="term" value="P:ganglioside catabolic process"/>
    <property type="evidence" value="ECO:0007669"/>
    <property type="project" value="TreeGrafter"/>
</dbReference>
<evidence type="ECO:0000313" key="10">
    <source>
        <dbReference type="Proteomes" id="UP000647241"/>
    </source>
</evidence>
<evidence type="ECO:0000313" key="9">
    <source>
        <dbReference type="EMBL" id="GGG79988.1"/>
    </source>
</evidence>
<evidence type="ECO:0000256" key="1">
    <source>
        <dbReference type="ARBA" id="ARBA00006285"/>
    </source>
</evidence>
<keyword evidence="10" id="KW-1185">Reference proteome</keyword>
<evidence type="ECO:0000256" key="5">
    <source>
        <dbReference type="PIRSR" id="PIRSR625705-1"/>
    </source>
</evidence>
<protein>
    <recommendedName>
        <fullName evidence="11">Beta-N-acetylhexosaminidase</fullName>
    </recommendedName>
</protein>
<dbReference type="EMBL" id="BMGT01000003">
    <property type="protein sequence ID" value="GGG79988.1"/>
    <property type="molecule type" value="Genomic_DNA"/>
</dbReference>
<evidence type="ECO:0008006" key="11">
    <source>
        <dbReference type="Google" id="ProtNLM"/>
    </source>
</evidence>
<dbReference type="SUPFAM" id="SSF55545">
    <property type="entry name" value="beta-N-acetylhexosaminidase-like domain"/>
    <property type="match status" value="1"/>
</dbReference>
<dbReference type="Gene3D" id="3.20.20.80">
    <property type="entry name" value="Glycosidases"/>
    <property type="match status" value="1"/>
</dbReference>
<dbReference type="InterPro" id="IPR029019">
    <property type="entry name" value="HEX_eukaryotic_N"/>
</dbReference>
<dbReference type="GO" id="GO:0030203">
    <property type="term" value="P:glycosaminoglycan metabolic process"/>
    <property type="evidence" value="ECO:0007669"/>
    <property type="project" value="TreeGrafter"/>
</dbReference>
<reference evidence="9" key="1">
    <citation type="journal article" date="2014" name="Int. J. Syst. Evol. Microbiol.">
        <title>Complete genome sequence of Corynebacterium casei LMG S-19264T (=DSM 44701T), isolated from a smear-ripened cheese.</title>
        <authorList>
            <consortium name="US DOE Joint Genome Institute (JGI-PGF)"/>
            <person name="Walter F."/>
            <person name="Albersmeier A."/>
            <person name="Kalinowski J."/>
            <person name="Ruckert C."/>
        </authorList>
    </citation>
    <scope>NUCLEOTIDE SEQUENCE</scope>
    <source>
        <strain evidence="9">CGMCC 1.12997</strain>
    </source>
</reference>
<evidence type="ECO:0000256" key="3">
    <source>
        <dbReference type="ARBA" id="ARBA00023180"/>
    </source>
</evidence>
<keyword evidence="4" id="KW-0326">Glycosidase</keyword>
<feature type="chain" id="PRO_5036815048" description="Beta-N-acetylhexosaminidase" evidence="6">
    <location>
        <begin position="26"/>
        <end position="687"/>
    </location>
</feature>
<name>A0A917HIS4_9BACT</name>
<dbReference type="InterPro" id="IPR029018">
    <property type="entry name" value="Hex-like_dom2"/>
</dbReference>
<feature type="domain" description="Glycoside hydrolase family 20 catalytic" evidence="7">
    <location>
        <begin position="172"/>
        <end position="482"/>
    </location>
</feature>
<feature type="active site" description="Proton donor" evidence="5">
    <location>
        <position position="328"/>
    </location>
</feature>
<dbReference type="RefSeq" id="WP_263369177.1">
    <property type="nucleotide sequence ID" value="NZ_JAGSYJ010000003.1"/>
</dbReference>
<comment type="similarity">
    <text evidence="1">Belongs to the glycosyl hydrolase 20 family.</text>
</comment>
<sequence length="687" mass="75648">MKICSWAKSLLPIATLILTSSISFSQMAPSSETFVNNLMPQPASLQASSGGFVLNAQFHAVTTHFNDPRLDDAIHRAILQLRQKTALPLSVEPVAAGTEAPLTIDVQGAGEAVQSVDENEAYTLSVTPAGAHIEAATVVGAMHGLETLVQLVQPSGSDYILPIVSIHDSPRFPWRGLMIDCGRHFEPMDVLKRTIDGMAAVKLNVFHWHLTEDQGFRIESKLYPRLTGVGSDGLFYTQQDARDLVAYARARGIRVVPEFEMPGHSTAWQYAYPKLSSGTPPPAVRRDFGVSDYALDPTREETYQFIARFLGEMATIFPDPYMHIGGDETPAPDWKTNPRIIAFMKAHNLKDNGALQAYFNTRVLKILTGLHKHMVGWDEILNPALPKDIVIQSWRGEASLTQGAQQGYQGILSAPYYLDGMKSAGTHYLADPLPSSSSLTPEQRKLVLGGEICMWGEQIDAGTIDSRNWPRTAAIAERFWSPEDVTNVDDMYRRLNVVSIQLEGLGLQHITQEDAYLRDLAGTQDIDQLRIFASAFEPVSFGERYHQQKTSQLTVLDRFVDAVRPDPPSRYEVAHLTENFLKSPQSDTADAAALTQWFEAVSNSVPTVENQMQHSPRLAEAQERAQQLPGLAKAATDAIHFLSSGTKAPAGWKASTTAQIEAAKKPSAVVRFVFIDSLTSLVNAVQE</sequence>
<dbReference type="GO" id="GO:0005764">
    <property type="term" value="C:lysosome"/>
    <property type="evidence" value="ECO:0007669"/>
    <property type="project" value="TreeGrafter"/>
</dbReference>
<keyword evidence="2" id="KW-0378">Hydrolase</keyword>
<evidence type="ECO:0000256" key="4">
    <source>
        <dbReference type="ARBA" id="ARBA00023295"/>
    </source>
</evidence>
<keyword evidence="3" id="KW-0325">Glycoprotein</keyword>
<keyword evidence="6" id="KW-0732">Signal</keyword>
<evidence type="ECO:0000256" key="6">
    <source>
        <dbReference type="SAM" id="SignalP"/>
    </source>
</evidence>
<dbReference type="Proteomes" id="UP000647241">
    <property type="component" value="Unassembled WGS sequence"/>
</dbReference>
<dbReference type="GO" id="GO:0016020">
    <property type="term" value="C:membrane"/>
    <property type="evidence" value="ECO:0007669"/>
    <property type="project" value="TreeGrafter"/>
</dbReference>
<comment type="caution">
    <text evidence="9">The sequence shown here is derived from an EMBL/GenBank/DDBJ whole genome shotgun (WGS) entry which is preliminary data.</text>
</comment>
<dbReference type="Gene3D" id="3.30.379.10">
    <property type="entry name" value="Chitobiase/beta-hexosaminidase domain 2-like"/>
    <property type="match status" value="1"/>
</dbReference>
<dbReference type="Pfam" id="PF00728">
    <property type="entry name" value="Glyco_hydro_20"/>
    <property type="match status" value="1"/>
</dbReference>
<reference evidence="9" key="2">
    <citation type="submission" date="2020-09" db="EMBL/GenBank/DDBJ databases">
        <authorList>
            <person name="Sun Q."/>
            <person name="Zhou Y."/>
        </authorList>
    </citation>
    <scope>NUCLEOTIDE SEQUENCE</scope>
    <source>
        <strain evidence="9">CGMCC 1.12997</strain>
    </source>
</reference>
<gene>
    <name evidence="9" type="ORF">GCM10011585_24130</name>
</gene>